<dbReference type="AlphaFoldDB" id="A0A941EIJ6"/>
<dbReference type="RefSeq" id="WP_212527717.1">
    <property type="nucleotide sequence ID" value="NZ_JAGSOG010000024.1"/>
</dbReference>
<comment type="caution">
    <text evidence="3">The sequence shown here is derived from an EMBL/GenBank/DDBJ whole genome shotgun (WGS) entry which is preliminary data.</text>
</comment>
<reference evidence="3" key="1">
    <citation type="submission" date="2021-04" db="EMBL/GenBank/DDBJ databases">
        <title>Genome based classification of Actinospica acidithermotolerans sp. nov., an actinobacterium isolated from an Indonesian hot spring.</title>
        <authorList>
            <person name="Kusuma A.B."/>
            <person name="Putra K.E."/>
            <person name="Nafisah S."/>
            <person name="Loh J."/>
            <person name="Nouioui I."/>
            <person name="Goodfellow M."/>
        </authorList>
    </citation>
    <scope>NUCLEOTIDE SEQUENCE</scope>
    <source>
        <strain evidence="3">CSCA 57</strain>
    </source>
</reference>
<dbReference type="InterPro" id="IPR053136">
    <property type="entry name" value="UTP_pyrophosphatase-like"/>
</dbReference>
<proteinExistence type="predicted"/>
<feature type="region of interest" description="Disordered" evidence="1">
    <location>
        <begin position="178"/>
        <end position="233"/>
    </location>
</feature>
<dbReference type="Proteomes" id="UP000675781">
    <property type="component" value="Unassembled WGS sequence"/>
</dbReference>
<name>A0A941EIJ6_9ACTN</name>
<dbReference type="PANTHER" id="PTHR30399:SF1">
    <property type="entry name" value="UTP PYROPHOSPHATASE"/>
    <property type="match status" value="1"/>
</dbReference>
<evidence type="ECO:0000259" key="2">
    <source>
        <dbReference type="Pfam" id="PF01863"/>
    </source>
</evidence>
<dbReference type="CDD" id="cd07344">
    <property type="entry name" value="M48_yhfN_like"/>
    <property type="match status" value="1"/>
</dbReference>
<evidence type="ECO:0000313" key="3">
    <source>
        <dbReference type="EMBL" id="MBR7833195.1"/>
    </source>
</evidence>
<dbReference type="EMBL" id="JAGSOG010000024">
    <property type="protein sequence ID" value="MBR7833195.1"/>
    <property type="molecule type" value="Genomic_DNA"/>
</dbReference>
<organism evidence="3 4">
    <name type="scientific">Actinospica durhamensis</name>
    <dbReference type="NCBI Taxonomy" id="1508375"/>
    <lineage>
        <taxon>Bacteria</taxon>
        <taxon>Bacillati</taxon>
        <taxon>Actinomycetota</taxon>
        <taxon>Actinomycetes</taxon>
        <taxon>Catenulisporales</taxon>
        <taxon>Actinospicaceae</taxon>
        <taxon>Actinospica</taxon>
    </lineage>
</organism>
<gene>
    <name evidence="3" type="ORF">KDL01_07960</name>
</gene>
<protein>
    <submittedName>
        <fullName evidence="3">M48 family metallopeptidase</fullName>
    </submittedName>
</protein>
<dbReference type="Gene3D" id="3.30.2010.10">
    <property type="entry name" value="Metalloproteases ('zincins'), catalytic domain"/>
    <property type="match status" value="1"/>
</dbReference>
<keyword evidence="4" id="KW-1185">Reference proteome</keyword>
<dbReference type="PANTHER" id="PTHR30399">
    <property type="entry name" value="UNCHARACTERIZED PROTEIN YGJP"/>
    <property type="match status" value="1"/>
</dbReference>
<sequence length="233" mass="25577">MPAESNPARRGVDDADAVEVRRSARRRRTVSAYRQGDRTVVLIPAQMSAREEERWVRAMLDRLASRERRTKPGEAELARRAADLSARYLGGRAVPTSVRWVTNQGARWGSCTPVDASIRLSDRLRGMPDYVIDYVLLHELAHLIEPNHGAGFWALLRGFPKLERARGYLDGYAAAAGATRREPGAHQDPGPGPSPDGDECGDLGGLGELTDLSHLEPSDFTSISEDAERGPLL</sequence>
<accession>A0A941EIJ6</accession>
<feature type="domain" description="YgjP-like metallopeptidase" evidence="2">
    <location>
        <begin position="101"/>
        <end position="167"/>
    </location>
</feature>
<evidence type="ECO:0000256" key="1">
    <source>
        <dbReference type="SAM" id="MobiDB-lite"/>
    </source>
</evidence>
<dbReference type="Pfam" id="PF01863">
    <property type="entry name" value="YgjP-like"/>
    <property type="match status" value="1"/>
</dbReference>
<evidence type="ECO:0000313" key="4">
    <source>
        <dbReference type="Proteomes" id="UP000675781"/>
    </source>
</evidence>
<dbReference type="InterPro" id="IPR002725">
    <property type="entry name" value="YgjP-like_metallopeptidase"/>
</dbReference>